<keyword evidence="3" id="KW-1185">Reference proteome</keyword>
<gene>
    <name evidence="2" type="ORF">TNCV_910761</name>
</gene>
<organism evidence="2 3">
    <name type="scientific">Trichonephila clavipes</name>
    <name type="common">Golden silk orbweaver</name>
    <name type="synonym">Nephila clavipes</name>
    <dbReference type="NCBI Taxonomy" id="2585209"/>
    <lineage>
        <taxon>Eukaryota</taxon>
        <taxon>Metazoa</taxon>
        <taxon>Ecdysozoa</taxon>
        <taxon>Arthropoda</taxon>
        <taxon>Chelicerata</taxon>
        <taxon>Arachnida</taxon>
        <taxon>Araneae</taxon>
        <taxon>Araneomorphae</taxon>
        <taxon>Entelegynae</taxon>
        <taxon>Araneoidea</taxon>
        <taxon>Nephilidae</taxon>
        <taxon>Trichonephila</taxon>
    </lineage>
</organism>
<name>A0A8X6W3Y3_TRICX</name>
<dbReference type="EMBL" id="BMAU01021380">
    <property type="protein sequence ID" value="GFY27625.1"/>
    <property type="molecule type" value="Genomic_DNA"/>
</dbReference>
<evidence type="ECO:0000313" key="3">
    <source>
        <dbReference type="Proteomes" id="UP000887159"/>
    </source>
</evidence>
<sequence length="108" mass="12492">MIEFVLVKQQKIRRAISRLQMGNKIYTEEFQKRKEHVVDRKEVCRNFSVTKGARNTHATLTDRASRTDNMFLRKEIWIRSMVEVSTSSFRSTATAGASEKHATSSARN</sequence>
<proteinExistence type="predicted"/>
<dbReference type="Proteomes" id="UP000887159">
    <property type="component" value="Unassembled WGS sequence"/>
</dbReference>
<accession>A0A8X6W3Y3</accession>
<feature type="region of interest" description="Disordered" evidence="1">
    <location>
        <begin position="86"/>
        <end position="108"/>
    </location>
</feature>
<evidence type="ECO:0000313" key="2">
    <source>
        <dbReference type="EMBL" id="GFY27625.1"/>
    </source>
</evidence>
<protein>
    <submittedName>
        <fullName evidence="2">Uncharacterized protein</fullName>
    </submittedName>
</protein>
<comment type="caution">
    <text evidence="2">The sequence shown here is derived from an EMBL/GenBank/DDBJ whole genome shotgun (WGS) entry which is preliminary data.</text>
</comment>
<evidence type="ECO:0000256" key="1">
    <source>
        <dbReference type="SAM" id="MobiDB-lite"/>
    </source>
</evidence>
<feature type="compositionally biased region" description="Polar residues" evidence="1">
    <location>
        <begin position="86"/>
        <end position="95"/>
    </location>
</feature>
<reference evidence="2" key="1">
    <citation type="submission" date="2020-08" db="EMBL/GenBank/DDBJ databases">
        <title>Multicomponent nature underlies the extraordinary mechanical properties of spider dragline silk.</title>
        <authorList>
            <person name="Kono N."/>
            <person name="Nakamura H."/>
            <person name="Mori M."/>
            <person name="Yoshida Y."/>
            <person name="Ohtoshi R."/>
            <person name="Malay A.D."/>
            <person name="Moran D.A.P."/>
            <person name="Tomita M."/>
            <person name="Numata K."/>
            <person name="Arakawa K."/>
        </authorList>
    </citation>
    <scope>NUCLEOTIDE SEQUENCE</scope>
</reference>
<dbReference type="AlphaFoldDB" id="A0A8X6W3Y3"/>